<dbReference type="SMART" id="SM00382">
    <property type="entry name" value="AAA"/>
    <property type="match status" value="2"/>
</dbReference>
<dbReference type="InterPro" id="IPR017871">
    <property type="entry name" value="ABC_transporter-like_CS"/>
</dbReference>
<keyword evidence="6 7" id="KW-0472">Membrane</keyword>
<feature type="transmembrane region" description="Helical" evidence="7">
    <location>
        <begin position="1187"/>
        <end position="1211"/>
    </location>
</feature>
<feature type="transmembrane region" description="Helical" evidence="7">
    <location>
        <begin position="1329"/>
        <end position="1355"/>
    </location>
</feature>
<reference evidence="9" key="1">
    <citation type="journal article" date="2020" name="Comp. Biochem. Physiol. Part D Genomics Proteomics">
        <title>The genome of the marine monogonont rotifer Brachionus rotundiformis and insight into species-specific detoxification components in Brachionus spp.</title>
        <authorList>
            <person name="Kang H.M."/>
            <person name="Kim M.S."/>
            <person name="Choi B.S."/>
            <person name="Kim D.H."/>
            <person name="Kim H.J."/>
            <person name="Hwang U.K."/>
            <person name="Hagiwara A."/>
            <person name="Lee J.S."/>
        </authorList>
    </citation>
    <scope>NUCLEOTIDE SEQUENCE</scope>
</reference>
<comment type="subcellular location">
    <subcellularLocation>
        <location evidence="1">Membrane</location>
        <topology evidence="1">Multi-pass membrane protein</topology>
    </subcellularLocation>
</comment>
<evidence type="ECO:0000256" key="4">
    <source>
        <dbReference type="ARBA" id="ARBA00022840"/>
    </source>
</evidence>
<feature type="transmembrane region" description="Helical" evidence="7">
    <location>
        <begin position="1148"/>
        <end position="1175"/>
    </location>
</feature>
<dbReference type="Pfam" id="PF00005">
    <property type="entry name" value="ABC_tran"/>
    <property type="match status" value="2"/>
</dbReference>
<dbReference type="Gene3D" id="3.40.50.300">
    <property type="entry name" value="P-loop containing nucleotide triphosphate hydrolases"/>
    <property type="match status" value="2"/>
</dbReference>
<keyword evidence="5 7" id="KW-1133">Transmembrane helix</keyword>
<dbReference type="PROSITE" id="PS50893">
    <property type="entry name" value="ABC_TRANSPORTER_2"/>
    <property type="match status" value="2"/>
</dbReference>
<dbReference type="GO" id="GO:0140359">
    <property type="term" value="F:ABC-type transporter activity"/>
    <property type="evidence" value="ECO:0007669"/>
    <property type="project" value="InterPro"/>
</dbReference>
<dbReference type="CDD" id="cd03263">
    <property type="entry name" value="ABC_subfamily_A"/>
    <property type="match status" value="2"/>
</dbReference>
<evidence type="ECO:0000256" key="7">
    <source>
        <dbReference type="SAM" id="Phobius"/>
    </source>
</evidence>
<evidence type="ECO:0000256" key="2">
    <source>
        <dbReference type="ARBA" id="ARBA00022692"/>
    </source>
</evidence>
<proteinExistence type="evidence at transcript level"/>
<feature type="domain" description="ABC transporter" evidence="8">
    <location>
        <begin position="528"/>
        <end position="760"/>
    </location>
</feature>
<feature type="transmembrane region" description="Helical" evidence="7">
    <location>
        <begin position="239"/>
        <end position="266"/>
    </location>
</feature>
<dbReference type="InterPro" id="IPR013525">
    <property type="entry name" value="ABC2_TM"/>
</dbReference>
<dbReference type="PANTHER" id="PTHR19229:SF250">
    <property type="entry name" value="ABC TRANSPORTER DOMAIN-CONTAINING PROTEIN-RELATED"/>
    <property type="match status" value="1"/>
</dbReference>
<evidence type="ECO:0000256" key="1">
    <source>
        <dbReference type="ARBA" id="ARBA00004141"/>
    </source>
</evidence>
<dbReference type="GO" id="GO:0016020">
    <property type="term" value="C:membrane"/>
    <property type="evidence" value="ECO:0007669"/>
    <property type="project" value="UniProtKB-SubCell"/>
</dbReference>
<feature type="transmembrane region" description="Helical" evidence="7">
    <location>
        <begin position="29"/>
        <end position="48"/>
    </location>
</feature>
<protein>
    <submittedName>
        <fullName evidence="9">ATP-binding cassette transporter subfamily A member 3 X1</fullName>
    </submittedName>
</protein>
<feature type="transmembrane region" description="Helical" evidence="7">
    <location>
        <begin position="394"/>
        <end position="415"/>
    </location>
</feature>
<evidence type="ECO:0000313" key="9">
    <source>
        <dbReference type="EMBL" id="QNH67917.1"/>
    </source>
</evidence>
<evidence type="ECO:0000256" key="3">
    <source>
        <dbReference type="ARBA" id="ARBA00022741"/>
    </source>
</evidence>
<feature type="transmembrane region" description="Helical" evidence="7">
    <location>
        <begin position="1104"/>
        <end position="1128"/>
    </location>
</feature>
<dbReference type="GO" id="GO:0005524">
    <property type="term" value="F:ATP binding"/>
    <property type="evidence" value="ECO:0007669"/>
    <property type="project" value="UniProtKB-KW"/>
</dbReference>
<dbReference type="GO" id="GO:0016887">
    <property type="term" value="F:ATP hydrolysis activity"/>
    <property type="evidence" value="ECO:0007669"/>
    <property type="project" value="InterPro"/>
</dbReference>
<feature type="transmembrane region" description="Helical" evidence="7">
    <location>
        <begin position="332"/>
        <end position="356"/>
    </location>
</feature>
<dbReference type="PROSITE" id="PS00211">
    <property type="entry name" value="ABC_TRANSPORTER_1"/>
    <property type="match status" value="2"/>
</dbReference>
<evidence type="ECO:0000259" key="8">
    <source>
        <dbReference type="PROSITE" id="PS50893"/>
    </source>
</evidence>
<feature type="transmembrane region" description="Helical" evidence="7">
    <location>
        <begin position="286"/>
        <end position="311"/>
    </location>
</feature>
<dbReference type="InterPro" id="IPR026082">
    <property type="entry name" value="ABCA"/>
</dbReference>
<sequence>MAKKEWKTNLKQLILLLWKNLRLQLKSPVGLALEILVPAIFAFILLPIRSIVDSDLFDEPIFFSSFSVDTLPSKFLLEQYSIAYHPNSSEFIPNLMQAVGSDLNLTPIGFKTEKEAVDYAININFSAKCLGVISFINQDETNFIYKIRLSHSPRNNPGLSAFSRERDWKTNVLYPFFPVLGPRNKDLDDGGSPGYFSEGFLSLQKSIDFNLLNTFNDSAASINLNLNRFPYPPYNNDPFVAIIQALFPFIIMLSFIFTVILTAKAIVAEKESGIKEGMKLMGMKPWIYWLSWYIKTMGVILPAIIFIVVSFKIPLTVESGAKASIIDKTDPFLFFLFLILYASSSVTLTFVCTTFFKKANSGAAGAGVIWFFSYLPYIFISLRYEKMTLGLKVISCFVNNLAMSLGIQLIGMFEGKGTGIDFSNWNEGLSVDDTFSLLNVMIIMLANNFINLILLYYFDNVLPGDRGISKGWLFPIEFLLSAKTKRVNSEINLKNMEHDLNTNNGNEDLFDGKSNEDESIYSNRKIGIKIENISKKFRQLGIVKQAVKDLSLNIYEGQISVLLGHNGAGKSTTISMITGLAEPTNGRILVNDIDVVKNTKQARKCIGFCPQYNLLFDDLTVYEHLMFFSKLKENFNEHEIDNMLELINLKDKKHALAKTLSGGMKRKLCVAIAFIGDSSIVILDEPSSGMDPQARHSTWTLLQKFKKERKCTILLTTHFMDEADFLGDRIAIMSKGSLRCCGSPLFLKSKYGSGYNLVLTKKRDENPVDHDKEIIDLVTKSIPNSKLNTNLKSEISFVLPSEEAAKFSYLLDEIDKNRERLEIANVGISVTTIEDVFLKIGEEEELEEPEIEKKNGSVNNAYEHELSTSHVQLPSKNKLENFGLWAGSKDEDNITGLGFILLQFYALFVKRFIHSIRNKSLFITQLLIPIGCVLINMIYLKYAPIKPTDSPPLTIDLGKYQQNVAPFIYNTSDPFMSNIAQIFESNLKMYQNTEVVNILENTYLENCKTKNNDIDEFLSCLGLINGYYLIDKTVLAASFNINNSIIGHFNNQGYHGPPLILNQISNALLKYFSGKNNATITVINHPLPRNTTEKLNDALTQESAGFNVASGLTFGFSFLVASFAIILIKEKTSSAKHIQYMSGCNSNIYWSSSLIWDMLNYLLPSAIVMVILKLFEIKQFVNDGRWLYFFLLLLLNGLAHLPQTYLFSYLFNISATGFAIITLWNILSSQVTLIAVNILSSPILDLSDVARSLEWVFLIILPNYAFGQGTVDLYENYNRIELCKNLTFLCKFLPNPCCRYENEGMADPCGEQACFYWNENYFSWEKPGILRFVIFMIIQFLVQFGIILLYEAGLLKKIFYKLRKQSKPTNTDNQIELEKEFGDISKDSDVINEENRIRQKSCLDKEFFIVDGITKYYSNFMAVKGISFTLKSSECFGLLGVNGAGKSTSFKMLTGDEFLTKGDASINRISIKDDIKKYQKKLGYCPQFDPLIDQMTVMETMVMYARLRGLKPNIIKNTCLSLINLLDLDDHIEKMCYTLSGGNKRKLSVAIALVGSPLVLLLDEPTSGMDPITRRTLWNCLIKIKNKGKSLILTTHSMDETEVLCSNIGIMVNGEFKCIGSLQHLKSKYGEGYTLMVKISLDKKTNEADRTNIVDGNQIVIERSDESISNDRNQIVNQFIEFILDKIKNSYVKENRDGFVNIHINDNSTSVLSKVFSLIEEIKTQFSIEYYIVTQTKLEQIFLNFASRQIDPETRLVSKKNKKCFGF</sequence>
<dbReference type="InterPro" id="IPR003439">
    <property type="entry name" value="ABC_transporter-like_ATP-bd"/>
</dbReference>
<dbReference type="PANTHER" id="PTHR19229">
    <property type="entry name" value="ATP-BINDING CASSETTE TRANSPORTER SUBFAMILY A ABCA"/>
    <property type="match status" value="1"/>
</dbReference>
<feature type="transmembrane region" description="Helical" evidence="7">
    <location>
        <begin position="920"/>
        <end position="940"/>
    </location>
</feature>
<feature type="transmembrane region" description="Helical" evidence="7">
    <location>
        <begin position="362"/>
        <end position="382"/>
    </location>
</feature>
<evidence type="ECO:0000256" key="5">
    <source>
        <dbReference type="ARBA" id="ARBA00022989"/>
    </source>
</evidence>
<dbReference type="EMBL" id="MT524862">
    <property type="protein sequence ID" value="QNH67917.1"/>
    <property type="molecule type" value="mRNA"/>
</dbReference>
<feature type="domain" description="ABC transporter" evidence="8">
    <location>
        <begin position="1408"/>
        <end position="1638"/>
    </location>
</feature>
<organism evidence="9">
    <name type="scientific">Brachionus plicatilis</name>
    <name type="common">Marine rotifer</name>
    <name type="synonym">Brachionus muelleri</name>
    <dbReference type="NCBI Taxonomy" id="10195"/>
    <lineage>
        <taxon>Eukaryota</taxon>
        <taxon>Metazoa</taxon>
        <taxon>Spiralia</taxon>
        <taxon>Gnathifera</taxon>
        <taxon>Rotifera</taxon>
        <taxon>Eurotatoria</taxon>
        <taxon>Monogononta</taxon>
        <taxon>Pseudotrocha</taxon>
        <taxon>Ploima</taxon>
        <taxon>Brachionidae</taxon>
        <taxon>Brachionus</taxon>
    </lineage>
</organism>
<name>A0A7H9SLD2_BRAPC</name>
<dbReference type="InterPro" id="IPR003593">
    <property type="entry name" value="AAA+_ATPase"/>
</dbReference>
<dbReference type="FunFam" id="3.40.50.300:FF:000933">
    <property type="entry name" value="ABC transporter A family member 7"/>
    <property type="match status" value="1"/>
</dbReference>
<dbReference type="SUPFAM" id="SSF52540">
    <property type="entry name" value="P-loop containing nucleoside triphosphate hydrolases"/>
    <property type="match status" value="2"/>
</dbReference>
<feature type="transmembrane region" description="Helical" evidence="7">
    <location>
        <begin position="435"/>
        <end position="458"/>
    </location>
</feature>
<dbReference type="InterPro" id="IPR027417">
    <property type="entry name" value="P-loop_NTPase"/>
</dbReference>
<keyword evidence="4 9" id="KW-0067">ATP-binding</keyword>
<keyword evidence="2 7" id="KW-0812">Transmembrane</keyword>
<keyword evidence="3" id="KW-0547">Nucleotide-binding</keyword>
<evidence type="ECO:0000256" key="6">
    <source>
        <dbReference type="ARBA" id="ARBA00023136"/>
    </source>
</evidence>
<dbReference type="GO" id="GO:0005319">
    <property type="term" value="F:lipid transporter activity"/>
    <property type="evidence" value="ECO:0007669"/>
    <property type="project" value="TreeGrafter"/>
</dbReference>
<dbReference type="Pfam" id="PF12698">
    <property type="entry name" value="ABC2_membrane_3"/>
    <property type="match status" value="2"/>
</dbReference>
<dbReference type="FunFam" id="3.40.50.300:FF:002470">
    <property type="entry name" value="ABC transporter, putative"/>
    <property type="match status" value="1"/>
</dbReference>
<accession>A0A7H9SLD2</accession>
<reference evidence="9" key="2">
    <citation type="submission" date="2020-05" db="EMBL/GenBank/DDBJ databases">
        <authorList>
            <person name="Kang H.-M."/>
            <person name="Kim M.-S."/>
            <person name="Lee J.-S."/>
        </authorList>
    </citation>
    <scope>NUCLEOTIDE SEQUENCE</scope>
</reference>